<accession>A0A0G4F870</accession>
<sequence length="672" mass="72992">MDLHPNCRPSHPGPAVRTEQPPRRRRQPHGQPQASAVAHSLPLLLLSCLIHPALSSLILSRCRPDRQLPSSPPAFVSTPPLVVRTPAWARRSIHQLRRGDRSLVGGLFSEKPSPSSASTSTKEKESEPRASAAVGGGGARSSSASTSASASSPPYGNETVSVDEQWAVNVEDLRPEDVTQRAIATGQAFYRSWRGTLRFLVELWERLNGIPPGFEDEQGEGRRAALSLAEQIEASPSIQNLRAYISQTEDELPEARKERARLREVLVDIRSTSSEDVGVRADVERELSRADRQVQDLKRQLKFQQVELDLKRLELLFDRRNITIPSYTPNSNNNVNLNVNVNSNDGGVRRDVVVGPSASVGGMGMGGSAQMGAVSVQFQGLLREYLRLEGKLNRLLKIWIQTGTLSLSDEGTLAVLSVEVKELKARAGLELPPPKPFAAGLQRGFDWATIKASLEEQTDKIRNGVAFYWLGTRLLVSDIQYAIGLFKAAAFDQYTLSPREVSALRRTGRDLLNLVPFTIILIIPLSPVGHVLVFSFIQRFFPNFFPSPYTDRRQEMARYFQSRGEGLPSPVLDIDIEGNPNTQPDDAIDAPTPPEEAALPPFAQAKMDKGGDDNGPQPSPSLSPSPSPSPPSSFPPPDGAAAGGGVGGVNGYDVGAADSKSGVSKSKKDTVV</sequence>
<dbReference type="OrthoDB" id="449315at2759"/>
<feature type="region of interest" description="Disordered" evidence="8">
    <location>
        <begin position="100"/>
        <end position="159"/>
    </location>
</feature>
<keyword evidence="2 9" id="KW-0812">Transmembrane</keyword>
<dbReference type="InterPro" id="IPR044202">
    <property type="entry name" value="LETM1/MDM38-like"/>
</dbReference>
<feature type="coiled-coil region" evidence="7">
    <location>
        <begin position="238"/>
        <end position="314"/>
    </location>
</feature>
<dbReference type="PANTHER" id="PTHR14009">
    <property type="entry name" value="LEUCINE ZIPPER-EF-HAND CONTAINING TRANSMEMBRANE PROTEIN"/>
    <property type="match status" value="1"/>
</dbReference>
<feature type="domain" description="Letm1 RBD" evidence="10">
    <location>
        <begin position="496"/>
        <end position="557"/>
    </location>
</feature>
<dbReference type="STRING" id="1169540.A0A0G4F870"/>
<evidence type="ECO:0000256" key="3">
    <source>
        <dbReference type="ARBA" id="ARBA00022792"/>
    </source>
</evidence>
<keyword evidence="5" id="KW-0496">Mitochondrion</keyword>
<proteinExistence type="predicted"/>
<protein>
    <recommendedName>
        <fullName evidence="10">Letm1 RBD domain-containing protein</fullName>
    </recommendedName>
</protein>
<keyword evidence="12" id="KW-1185">Reference proteome</keyword>
<keyword evidence="3" id="KW-0999">Mitochondrion inner membrane</keyword>
<evidence type="ECO:0000259" key="10">
    <source>
        <dbReference type="Pfam" id="PF07766"/>
    </source>
</evidence>
<name>A0A0G4F870_VITBC</name>
<dbReference type="EMBL" id="CDMY01000389">
    <property type="protein sequence ID" value="CEM08914.1"/>
    <property type="molecule type" value="Genomic_DNA"/>
</dbReference>
<evidence type="ECO:0000313" key="12">
    <source>
        <dbReference type="Proteomes" id="UP000041254"/>
    </source>
</evidence>
<evidence type="ECO:0000256" key="7">
    <source>
        <dbReference type="SAM" id="Coils"/>
    </source>
</evidence>
<evidence type="ECO:0000256" key="5">
    <source>
        <dbReference type="ARBA" id="ARBA00023128"/>
    </source>
</evidence>
<feature type="compositionally biased region" description="Low complexity" evidence="8">
    <location>
        <begin position="140"/>
        <end position="152"/>
    </location>
</feature>
<dbReference type="AlphaFoldDB" id="A0A0G4F870"/>
<evidence type="ECO:0000313" key="11">
    <source>
        <dbReference type="EMBL" id="CEM08914.1"/>
    </source>
</evidence>
<evidence type="ECO:0000256" key="2">
    <source>
        <dbReference type="ARBA" id="ARBA00022692"/>
    </source>
</evidence>
<evidence type="ECO:0000256" key="9">
    <source>
        <dbReference type="SAM" id="Phobius"/>
    </source>
</evidence>
<feature type="compositionally biased region" description="Low complexity" evidence="8">
    <location>
        <begin position="109"/>
        <end position="120"/>
    </location>
</feature>
<dbReference type="InterPro" id="IPR033122">
    <property type="entry name" value="LETM1-like_RBD"/>
</dbReference>
<dbReference type="Pfam" id="PF07766">
    <property type="entry name" value="LETM1_RBD"/>
    <property type="match status" value="1"/>
</dbReference>
<gene>
    <name evidence="11" type="ORF">Vbra_582</name>
</gene>
<feature type="region of interest" description="Disordered" evidence="8">
    <location>
        <begin position="568"/>
        <end position="672"/>
    </location>
</feature>
<organism evidence="11 12">
    <name type="scientific">Vitrella brassicaformis (strain CCMP3155)</name>
    <dbReference type="NCBI Taxonomy" id="1169540"/>
    <lineage>
        <taxon>Eukaryota</taxon>
        <taxon>Sar</taxon>
        <taxon>Alveolata</taxon>
        <taxon>Colpodellida</taxon>
        <taxon>Vitrellaceae</taxon>
        <taxon>Vitrella</taxon>
    </lineage>
</organism>
<feature type="compositionally biased region" description="Low complexity" evidence="8">
    <location>
        <begin position="651"/>
        <end position="664"/>
    </location>
</feature>
<dbReference type="GO" id="GO:0043022">
    <property type="term" value="F:ribosome binding"/>
    <property type="evidence" value="ECO:0007669"/>
    <property type="project" value="InterPro"/>
</dbReference>
<comment type="subcellular location">
    <subcellularLocation>
        <location evidence="1">Mitochondrion inner membrane</location>
        <topology evidence="1">Single-pass membrane protein</topology>
    </subcellularLocation>
</comment>
<keyword evidence="6 9" id="KW-0472">Membrane</keyword>
<feature type="region of interest" description="Disordered" evidence="8">
    <location>
        <begin position="1"/>
        <end position="35"/>
    </location>
</feature>
<keyword evidence="4 9" id="KW-1133">Transmembrane helix</keyword>
<dbReference type="Proteomes" id="UP000041254">
    <property type="component" value="Unassembled WGS sequence"/>
</dbReference>
<dbReference type="PANTHER" id="PTHR14009:SF1">
    <property type="entry name" value="MITOCHONDRIAL PROTON_CALCIUM EXCHANGER PROTEIN"/>
    <property type="match status" value="1"/>
</dbReference>
<dbReference type="GO" id="GO:0030003">
    <property type="term" value="P:intracellular monoatomic cation homeostasis"/>
    <property type="evidence" value="ECO:0007669"/>
    <property type="project" value="TreeGrafter"/>
</dbReference>
<evidence type="ECO:0000256" key="1">
    <source>
        <dbReference type="ARBA" id="ARBA00004434"/>
    </source>
</evidence>
<evidence type="ECO:0000256" key="8">
    <source>
        <dbReference type="SAM" id="MobiDB-lite"/>
    </source>
</evidence>
<feature type="compositionally biased region" description="Gly residues" evidence="8">
    <location>
        <begin position="641"/>
        <end position="650"/>
    </location>
</feature>
<evidence type="ECO:0000256" key="4">
    <source>
        <dbReference type="ARBA" id="ARBA00022989"/>
    </source>
</evidence>
<dbReference type="GO" id="GO:0005743">
    <property type="term" value="C:mitochondrial inner membrane"/>
    <property type="evidence" value="ECO:0007669"/>
    <property type="project" value="UniProtKB-SubCell"/>
</dbReference>
<keyword evidence="7" id="KW-0175">Coiled coil</keyword>
<feature type="compositionally biased region" description="Low complexity" evidence="8">
    <location>
        <begin position="595"/>
        <end position="605"/>
    </location>
</feature>
<dbReference type="VEuPathDB" id="CryptoDB:Vbra_582"/>
<reference evidence="11 12" key="1">
    <citation type="submission" date="2014-11" db="EMBL/GenBank/DDBJ databases">
        <authorList>
            <person name="Zhu J."/>
            <person name="Qi W."/>
            <person name="Song R."/>
        </authorList>
    </citation>
    <scope>NUCLEOTIDE SEQUENCE [LARGE SCALE GENOMIC DNA]</scope>
</reference>
<feature type="compositionally biased region" description="Pro residues" evidence="8">
    <location>
        <begin position="617"/>
        <end position="638"/>
    </location>
</feature>
<feature type="transmembrane region" description="Helical" evidence="9">
    <location>
        <begin position="514"/>
        <end position="537"/>
    </location>
</feature>
<dbReference type="InParanoid" id="A0A0G4F870"/>
<evidence type="ECO:0000256" key="6">
    <source>
        <dbReference type="ARBA" id="ARBA00023136"/>
    </source>
</evidence>